<dbReference type="AlphaFoldDB" id="A0A5Q2NA92"/>
<sequence length="376" mass="42408">MRIGHVRKVYAGANSSIGFFSYYDQIIEPDCTRILVIKGGPGVGKSSLMKSISAVMQEKGLDVEHHCCSSDNDSIDGLVIPAIGVALLDGTAPHVVDPKNPGVVDEIIHLGDYWDESKLVGSKAEVIRCNRQVGRLFSVAYSRLREARVAHDEWESYISESVHWPSIHNVTEEIHAQVFQGITANYQREAKIRHLFANAITPQGLVNYVSTLLSGYEHCYLLQGYPGTGKSTILSSIVEKAKRVGLDCEVYHCPFDPQKIDLVFIKDLKTLFIAESELLKLDLSNHKLRQQKIDLNEMIKDTLLSKWAPDISSAKTRFWHVFQEAVKAVGRAKAYHDELEKYYIPHMDFSAINERRERIKERILEYAKAQKVLAPS</sequence>
<dbReference type="EMBL" id="CP045875">
    <property type="protein sequence ID" value="QGG49385.1"/>
    <property type="molecule type" value="Genomic_DNA"/>
</dbReference>
<evidence type="ECO:0000313" key="1">
    <source>
        <dbReference type="EMBL" id="QGG49385.1"/>
    </source>
</evidence>
<accession>A0A5Q2NA92</accession>
<name>A0A5Q2NA92_9FIRM</name>
<keyword evidence="2" id="KW-1185">Reference proteome</keyword>
<dbReference type="OrthoDB" id="9781752at2"/>
<gene>
    <name evidence="1" type="ORF">FTV88_3320</name>
</gene>
<dbReference type="InterPro" id="IPR027417">
    <property type="entry name" value="P-loop_NTPase"/>
</dbReference>
<organism evidence="1 2">
    <name type="scientific">Heliorestis convoluta</name>
    <dbReference type="NCBI Taxonomy" id="356322"/>
    <lineage>
        <taxon>Bacteria</taxon>
        <taxon>Bacillati</taxon>
        <taxon>Bacillota</taxon>
        <taxon>Clostridia</taxon>
        <taxon>Eubacteriales</taxon>
        <taxon>Heliobacteriaceae</taxon>
        <taxon>Heliorestis</taxon>
    </lineage>
</organism>
<evidence type="ECO:0008006" key="3">
    <source>
        <dbReference type="Google" id="ProtNLM"/>
    </source>
</evidence>
<evidence type="ECO:0000313" key="2">
    <source>
        <dbReference type="Proteomes" id="UP000366051"/>
    </source>
</evidence>
<dbReference type="CDD" id="cd01983">
    <property type="entry name" value="SIMIBI"/>
    <property type="match status" value="1"/>
</dbReference>
<reference evidence="2" key="1">
    <citation type="submission" date="2019-11" db="EMBL/GenBank/DDBJ databases">
        <title>Genome sequence of Heliorestis convoluta strain HH, an alkaliphilic and minimalistic phototrophic bacterium from a soda lake in Egypt.</title>
        <authorList>
            <person name="Dewey E.D."/>
            <person name="Stokes L.M."/>
            <person name="Burchell B.M."/>
            <person name="Shaffer K.N."/>
            <person name="Huntington A.M."/>
            <person name="Baker J.M."/>
            <person name="Nadendla S."/>
            <person name="Giglio M.G."/>
            <person name="Touchman J.W."/>
            <person name="Blankenship R.E."/>
            <person name="Madigan M.T."/>
            <person name="Sattley W.M."/>
        </authorList>
    </citation>
    <scope>NUCLEOTIDE SEQUENCE [LARGE SCALE GENOMIC DNA]</scope>
    <source>
        <strain evidence="2">HH</strain>
    </source>
</reference>
<dbReference type="KEGG" id="hcv:FTV88_3320"/>
<dbReference type="RefSeq" id="WP_153726383.1">
    <property type="nucleotide sequence ID" value="NZ_CP045875.1"/>
</dbReference>
<protein>
    <recommendedName>
        <fullName evidence="3">ATPase</fullName>
    </recommendedName>
</protein>
<proteinExistence type="predicted"/>
<dbReference type="SUPFAM" id="SSF52540">
    <property type="entry name" value="P-loop containing nucleoside triphosphate hydrolases"/>
    <property type="match status" value="2"/>
</dbReference>
<dbReference type="Proteomes" id="UP000366051">
    <property type="component" value="Chromosome"/>
</dbReference>